<dbReference type="RefSeq" id="WP_086892086.1">
    <property type="nucleotide sequence ID" value="NZ_CP021252.1"/>
</dbReference>
<keyword evidence="1" id="KW-0472">Membrane</keyword>
<sequence>MSKGLAAFDRILLFIIAAILIVLGLWPILIHFEIPFALYLARWVDHGAWAALPQQGWWAAALGAATVVLAVSGLWLIIANLRHHRFNNVDSESSNDKGKISTNMQAIAGAVADTLAAEDGVDKVTRLVAYDRARPTLQYTVEANPDTGLSVLVDAVETNEQDFRLAFPDADLDTVYKLHFGKVRAIKE</sequence>
<keyword evidence="1" id="KW-1133">Transmembrane helix</keyword>
<dbReference type="KEGG" id="cstr:CBE89_11710"/>
<evidence type="ECO:0000313" key="2">
    <source>
        <dbReference type="EMBL" id="ART22086.1"/>
    </source>
</evidence>
<evidence type="ECO:0000256" key="1">
    <source>
        <dbReference type="SAM" id="Phobius"/>
    </source>
</evidence>
<evidence type="ECO:0000313" key="3">
    <source>
        <dbReference type="Proteomes" id="UP000250197"/>
    </source>
</evidence>
<dbReference type="AlphaFoldDB" id="A0A2Z2IZ66"/>
<gene>
    <name evidence="2" type="ORF">CBE89_11710</name>
</gene>
<protein>
    <submittedName>
        <fullName evidence="2">Alkaline shock response membrane anchor protein AmaP</fullName>
    </submittedName>
</protein>
<reference evidence="2 3" key="1">
    <citation type="submission" date="2017-05" db="EMBL/GenBank/DDBJ databases">
        <title>Complete genome sequence of Corynebacterium striatum KC-Na-1 isolated from Neophocaena asiaeorientalis in Korea.</title>
        <authorList>
            <person name="Kim J.H."/>
            <person name="Lee K."/>
        </authorList>
    </citation>
    <scope>NUCLEOTIDE SEQUENCE [LARGE SCALE GENOMIC DNA]</scope>
    <source>
        <strain evidence="2 3">KC-Na-01</strain>
    </source>
</reference>
<keyword evidence="1" id="KW-0812">Transmembrane</keyword>
<name>A0A2Z2IZ66_CORST</name>
<dbReference type="Proteomes" id="UP000250197">
    <property type="component" value="Chromosome"/>
</dbReference>
<proteinExistence type="predicted"/>
<accession>A0A2Z2IZ66</accession>
<dbReference type="EMBL" id="CP021252">
    <property type="protein sequence ID" value="ART22086.1"/>
    <property type="molecule type" value="Genomic_DNA"/>
</dbReference>
<organism evidence="2 3">
    <name type="scientific">Corynebacterium striatum</name>
    <dbReference type="NCBI Taxonomy" id="43770"/>
    <lineage>
        <taxon>Bacteria</taxon>
        <taxon>Bacillati</taxon>
        <taxon>Actinomycetota</taxon>
        <taxon>Actinomycetes</taxon>
        <taxon>Mycobacteriales</taxon>
        <taxon>Corynebacteriaceae</taxon>
        <taxon>Corynebacterium</taxon>
    </lineage>
</organism>
<feature type="transmembrane region" description="Helical" evidence="1">
    <location>
        <begin position="57"/>
        <end position="78"/>
    </location>
</feature>
<feature type="transmembrane region" description="Helical" evidence="1">
    <location>
        <begin position="12"/>
        <end position="37"/>
    </location>
</feature>